<dbReference type="AlphaFoldDB" id="A0A1I2JX36"/>
<organism evidence="3 4">
    <name type="scientific">Actinoplanes philippinensis</name>
    <dbReference type="NCBI Taxonomy" id="35752"/>
    <lineage>
        <taxon>Bacteria</taxon>
        <taxon>Bacillati</taxon>
        <taxon>Actinomycetota</taxon>
        <taxon>Actinomycetes</taxon>
        <taxon>Micromonosporales</taxon>
        <taxon>Micromonosporaceae</taxon>
        <taxon>Actinoplanes</taxon>
    </lineage>
</organism>
<accession>A0A1I2JX36</accession>
<keyword evidence="2" id="KW-1133">Transmembrane helix</keyword>
<feature type="transmembrane region" description="Helical" evidence="2">
    <location>
        <begin position="226"/>
        <end position="246"/>
    </location>
</feature>
<protein>
    <recommendedName>
        <fullName evidence="5">4-amino-4-deoxy-L-arabinose transferase</fullName>
    </recommendedName>
</protein>
<feature type="transmembrane region" description="Helical" evidence="2">
    <location>
        <begin position="29"/>
        <end position="48"/>
    </location>
</feature>
<feature type="transmembrane region" description="Helical" evidence="2">
    <location>
        <begin position="404"/>
        <end position="420"/>
    </location>
</feature>
<evidence type="ECO:0000256" key="2">
    <source>
        <dbReference type="SAM" id="Phobius"/>
    </source>
</evidence>
<keyword evidence="4" id="KW-1185">Reference proteome</keyword>
<sequence>MTAQTVTIPAARSPETPERPDNPRLWGHIARRCVLVPAIVLTPLLAVAPSRDHRFNVYWHGGMFRDDPAAIVSHTIASGDAYLRLGNFRPLGRMLEKSLDLLAFTGMQQLGLPATVMLRAVSILAAIALTLAVVVLAESVLNRGRLIGGTPSAVALLLPYAVGAGFVAAGQDSTVILFGGLYFSTAAVVLLVAAAACRLDRLRWWNGVLAVTAGAGLAVFNEPAYFAVPLATAAVLIRGRFVLGLGPRRLLASPGARFAGLLWAGFLPVFAAVRWIIRGFCADGGCYQGSDLVVDGRTILLLPVRMTAWLPPLQWRAATDATTGAWLRGVVPVVVFVLLAVLAVRTRKVVGEAARPANRALTGLAALALVIVACGALLATLSVAVRVAMSGAQLWEQGWRDSALTVPGGMLLAVALLLLAGRRAPAVLLAALVLCGAVSATANRAYADATTTLKTAQLDNRIAAAMGGFERSKAGNSRRCALLDEALQTNQHKPFLQHRYTDSLDVAARTLAGVPFCDRAVAR</sequence>
<keyword evidence="2" id="KW-0472">Membrane</keyword>
<dbReference type="OrthoDB" id="3286560at2"/>
<evidence type="ECO:0000313" key="4">
    <source>
        <dbReference type="Proteomes" id="UP000199645"/>
    </source>
</evidence>
<name>A0A1I2JX36_9ACTN</name>
<feature type="transmembrane region" description="Helical" evidence="2">
    <location>
        <begin position="258"/>
        <end position="277"/>
    </location>
</feature>
<reference evidence="3 4" key="1">
    <citation type="submission" date="2016-10" db="EMBL/GenBank/DDBJ databases">
        <authorList>
            <person name="de Groot N.N."/>
        </authorList>
    </citation>
    <scope>NUCLEOTIDE SEQUENCE [LARGE SCALE GENOMIC DNA]</scope>
    <source>
        <strain evidence="3 4">DSM 43019</strain>
    </source>
</reference>
<dbReference type="Proteomes" id="UP000199645">
    <property type="component" value="Unassembled WGS sequence"/>
</dbReference>
<feature type="region of interest" description="Disordered" evidence="1">
    <location>
        <begin position="1"/>
        <end position="23"/>
    </location>
</feature>
<feature type="transmembrane region" description="Helical" evidence="2">
    <location>
        <begin position="175"/>
        <end position="197"/>
    </location>
</feature>
<gene>
    <name evidence="3" type="ORF">SAMN05421541_113298</name>
</gene>
<keyword evidence="2" id="KW-0812">Transmembrane</keyword>
<feature type="transmembrane region" description="Helical" evidence="2">
    <location>
        <begin position="364"/>
        <end position="384"/>
    </location>
</feature>
<proteinExistence type="predicted"/>
<feature type="transmembrane region" description="Helical" evidence="2">
    <location>
        <begin position="325"/>
        <end position="344"/>
    </location>
</feature>
<dbReference type="RefSeq" id="WP_143134024.1">
    <property type="nucleotide sequence ID" value="NZ_BOMT01000069.1"/>
</dbReference>
<feature type="transmembrane region" description="Helical" evidence="2">
    <location>
        <begin position="116"/>
        <end position="137"/>
    </location>
</feature>
<evidence type="ECO:0000313" key="3">
    <source>
        <dbReference type="EMBL" id="SFF57391.1"/>
    </source>
</evidence>
<feature type="transmembrane region" description="Helical" evidence="2">
    <location>
        <begin position="149"/>
        <end position="169"/>
    </location>
</feature>
<dbReference type="STRING" id="35752.SAMN05421541_113298"/>
<evidence type="ECO:0000256" key="1">
    <source>
        <dbReference type="SAM" id="MobiDB-lite"/>
    </source>
</evidence>
<dbReference type="EMBL" id="FONV01000013">
    <property type="protein sequence ID" value="SFF57391.1"/>
    <property type="molecule type" value="Genomic_DNA"/>
</dbReference>
<evidence type="ECO:0008006" key="5">
    <source>
        <dbReference type="Google" id="ProtNLM"/>
    </source>
</evidence>
<feature type="transmembrane region" description="Helical" evidence="2">
    <location>
        <begin position="204"/>
        <end position="220"/>
    </location>
</feature>